<dbReference type="eggNOG" id="COG2026">
    <property type="taxonomic scope" value="Bacteria"/>
</dbReference>
<dbReference type="InterPro" id="IPR051082">
    <property type="entry name" value="Pentapeptide-BTB/POZ_domain"/>
</dbReference>
<reference evidence="1 2" key="1">
    <citation type="submission" date="2012-05" db="EMBL/GenBank/DDBJ databases">
        <title>Noncontiguous Finished plasmid 1 of genome of Chamaesiphon sp. PCC 6605.</title>
        <authorList>
            <consortium name="US DOE Joint Genome Institute"/>
            <person name="Gugger M."/>
            <person name="Coursin T."/>
            <person name="Rippka R."/>
            <person name="Tandeau De Marsac N."/>
            <person name="Huntemann M."/>
            <person name="Wei C.-L."/>
            <person name="Han J."/>
            <person name="Detter J.C."/>
            <person name="Han C."/>
            <person name="Tapia R."/>
            <person name="Chen A."/>
            <person name="Kyrpides N."/>
            <person name="Mavromatis K."/>
            <person name="Markowitz V."/>
            <person name="Szeto E."/>
            <person name="Ivanova N."/>
            <person name="Pagani I."/>
            <person name="Pati A."/>
            <person name="Goodwin L."/>
            <person name="Nordberg H.P."/>
            <person name="Cantor M.N."/>
            <person name="Hua S.X."/>
            <person name="Woyke T."/>
            <person name="Kerfeld C.A."/>
        </authorList>
    </citation>
    <scope>NUCLEOTIDE SEQUENCE [LARGE SCALE GENOMIC DNA]</scope>
    <source>
        <strain evidence="2">ATCC 27169 / PCC 6605</strain>
        <plasmid evidence="2">Plasmid pCHA6605.01</plasmid>
    </source>
</reference>
<dbReference type="PATRIC" id="fig|1173020.3.peg.6892"/>
<dbReference type="AlphaFoldDB" id="K9UP32"/>
<dbReference type="KEGG" id="cmp:Cha6605_5997"/>
<name>K9UP32_CHAP6</name>
<dbReference type="OrthoDB" id="428492at2"/>
<gene>
    <name evidence="1" type="ORF">Cha6605_5997</name>
</gene>
<proteinExistence type="predicted"/>
<dbReference type="Gene3D" id="2.160.20.80">
    <property type="entry name" value="E3 ubiquitin-protein ligase SopA"/>
    <property type="match status" value="1"/>
</dbReference>
<dbReference type="Gene3D" id="3.30.2310.20">
    <property type="entry name" value="RelE-like"/>
    <property type="match status" value="1"/>
</dbReference>
<protein>
    <submittedName>
        <fullName evidence="1">Putative low-complexity protein</fullName>
    </submittedName>
</protein>
<dbReference type="Pfam" id="PF00805">
    <property type="entry name" value="Pentapeptide"/>
    <property type="match status" value="1"/>
</dbReference>
<evidence type="ECO:0000313" key="2">
    <source>
        <dbReference type="Proteomes" id="UP000010366"/>
    </source>
</evidence>
<geneLocation type="plasmid" evidence="1 2">
    <name>pCHA6605.01</name>
</geneLocation>
<dbReference type="SUPFAM" id="SSF141571">
    <property type="entry name" value="Pentapeptide repeat-like"/>
    <property type="match status" value="1"/>
</dbReference>
<dbReference type="InterPro" id="IPR001646">
    <property type="entry name" value="5peptide_repeat"/>
</dbReference>
<keyword evidence="2" id="KW-1185">Reference proteome</keyword>
<evidence type="ECO:0000313" key="1">
    <source>
        <dbReference type="EMBL" id="AFY96842.1"/>
    </source>
</evidence>
<dbReference type="SUPFAM" id="SSF143011">
    <property type="entry name" value="RelE-like"/>
    <property type="match status" value="1"/>
</dbReference>
<organism evidence="1 2">
    <name type="scientific">Chamaesiphon minutus (strain ATCC 27169 / PCC 6605)</name>
    <dbReference type="NCBI Taxonomy" id="1173020"/>
    <lineage>
        <taxon>Bacteria</taxon>
        <taxon>Bacillati</taxon>
        <taxon>Cyanobacteriota</taxon>
        <taxon>Cyanophyceae</taxon>
        <taxon>Gomontiellales</taxon>
        <taxon>Chamaesiphonaceae</taxon>
        <taxon>Chamaesiphon</taxon>
    </lineage>
</organism>
<dbReference type="Proteomes" id="UP000010366">
    <property type="component" value="Plasmid pCHA6605.01"/>
</dbReference>
<sequence>MKIDNEVLERSLEISKRRFNAHDTISIVTFLSRISEKEKYFDNLSLAQSSRIENTNFDRLSLVNAELFQISYSSVLFTNVNLSSSNLCWNRFSNCQIINSNLQGAYLRGAVLENTLLSECNLSDANLIDVNMQSAQLENVNLHNAFYSNKSIFPIGFSPDNEGMIFVDSEKEVFDAFSSIPFIHQIDINNDLLNKEDCYDEEKSIEIALTDTYKLLKNTEKNSIKELSIDRFLGEVEMSGIHTFASYKAVGKHLDFYLWLCGVLRYSFSGKIPGCWTVFRSKEYLKSTFKIEDDLKEQILKAEELIQKSPILPVGDTIKPLSGNKFKGLWRYRIGDFRIVYYPCKQTRNILIATLSNRGEVYSRMRSLKEYKKSLENHNLK</sequence>
<keyword evidence="1" id="KW-0614">Plasmid</keyword>
<dbReference type="eggNOG" id="COG1357">
    <property type="taxonomic scope" value="Bacteria"/>
</dbReference>
<dbReference type="PANTHER" id="PTHR14136">
    <property type="entry name" value="BTB_POZ DOMAIN-CONTAINING PROTEIN KCTD9"/>
    <property type="match status" value="1"/>
</dbReference>
<dbReference type="InterPro" id="IPR035093">
    <property type="entry name" value="RelE/ParE_toxin_dom_sf"/>
</dbReference>
<accession>K9UP32</accession>
<dbReference type="EMBL" id="CP003601">
    <property type="protein sequence ID" value="AFY96842.1"/>
    <property type="molecule type" value="Genomic_DNA"/>
</dbReference>
<dbReference type="PANTHER" id="PTHR14136:SF17">
    <property type="entry name" value="BTB_POZ DOMAIN-CONTAINING PROTEIN KCTD9"/>
    <property type="match status" value="1"/>
</dbReference>
<dbReference type="HOGENOM" id="CLU_725007_0_0_3"/>
<dbReference type="RefSeq" id="WP_015328733.1">
    <property type="nucleotide sequence ID" value="NC_020053.1"/>
</dbReference>